<dbReference type="RefSeq" id="WP_257529847.1">
    <property type="nucleotide sequence ID" value="NZ_JANKAS010000003.1"/>
</dbReference>
<dbReference type="Proteomes" id="UP001205748">
    <property type="component" value="Unassembled WGS sequence"/>
</dbReference>
<keyword evidence="1" id="KW-0812">Transmembrane</keyword>
<keyword evidence="1" id="KW-1133">Transmembrane helix</keyword>
<evidence type="ECO:0008006" key="4">
    <source>
        <dbReference type="Google" id="ProtNLM"/>
    </source>
</evidence>
<evidence type="ECO:0000313" key="2">
    <source>
        <dbReference type="EMBL" id="MCR1898378.1"/>
    </source>
</evidence>
<protein>
    <recommendedName>
        <fullName evidence="4">DUF2232 domain-containing protein</fullName>
    </recommendedName>
</protein>
<evidence type="ECO:0000256" key="1">
    <source>
        <dbReference type="SAM" id="Phobius"/>
    </source>
</evidence>
<feature type="transmembrane region" description="Helical" evidence="1">
    <location>
        <begin position="65"/>
        <end position="90"/>
    </location>
</feature>
<proteinExistence type="predicted"/>
<feature type="transmembrane region" description="Helical" evidence="1">
    <location>
        <begin position="134"/>
        <end position="154"/>
    </location>
</feature>
<sequence>MNSGSNTKKITFGAMMVILTVLTLYSTSLLPFNKLFLLGLSSFFITIVVIHHGKRQGLLVYTASSLLSLMVIPNKAIALAYVLFFGYYGVLKSFIEGVNNLFIEWVLKLLCFHIALVAIYLLASKLFFEEITLALPLGALILAMAGLFIFYDYILSRAIQYYNHRRKK</sequence>
<accession>A0AAE3HFX1</accession>
<gene>
    <name evidence="2" type="ORF">NSA47_05165</name>
</gene>
<evidence type="ECO:0000313" key="3">
    <source>
        <dbReference type="Proteomes" id="UP001205748"/>
    </source>
</evidence>
<name>A0AAE3HFX1_9FIRM</name>
<keyword evidence="3" id="KW-1185">Reference proteome</keyword>
<dbReference type="AlphaFoldDB" id="A0AAE3HFX1"/>
<feature type="transmembrane region" description="Helical" evidence="1">
    <location>
        <begin position="35"/>
        <end position="53"/>
    </location>
</feature>
<keyword evidence="1" id="KW-0472">Membrane</keyword>
<organism evidence="2 3">
    <name type="scientific">Irregularibacter muris</name>
    <dbReference type="NCBI Taxonomy" id="1796619"/>
    <lineage>
        <taxon>Bacteria</taxon>
        <taxon>Bacillati</taxon>
        <taxon>Bacillota</taxon>
        <taxon>Clostridia</taxon>
        <taxon>Eubacteriales</taxon>
        <taxon>Eubacteriaceae</taxon>
        <taxon>Irregularibacter</taxon>
    </lineage>
</organism>
<comment type="caution">
    <text evidence="2">The sequence shown here is derived from an EMBL/GenBank/DDBJ whole genome shotgun (WGS) entry which is preliminary data.</text>
</comment>
<reference evidence="2" key="1">
    <citation type="submission" date="2022-07" db="EMBL/GenBank/DDBJ databases">
        <title>Enhanced cultured diversity of the mouse gut microbiota enables custom-made synthetic communities.</title>
        <authorList>
            <person name="Afrizal A."/>
        </authorList>
    </citation>
    <scope>NUCLEOTIDE SEQUENCE</scope>
    <source>
        <strain evidence="2">DSM 28593</strain>
    </source>
</reference>
<feature type="transmembrane region" description="Helical" evidence="1">
    <location>
        <begin position="12"/>
        <end position="29"/>
    </location>
</feature>
<feature type="transmembrane region" description="Helical" evidence="1">
    <location>
        <begin position="102"/>
        <end position="122"/>
    </location>
</feature>
<dbReference type="EMBL" id="JANKAS010000003">
    <property type="protein sequence ID" value="MCR1898378.1"/>
    <property type="molecule type" value="Genomic_DNA"/>
</dbReference>